<comment type="caution">
    <text evidence="1">The sequence shown here is derived from an EMBL/GenBank/DDBJ whole genome shotgun (WGS) entry which is preliminary data.</text>
</comment>
<dbReference type="EMBL" id="MJMI01000055">
    <property type="protein sequence ID" value="OLQ95059.1"/>
    <property type="molecule type" value="Genomic_DNA"/>
</dbReference>
<protein>
    <recommendedName>
        <fullName evidence="3">DUF2007 domain-containing protein</fullName>
    </recommendedName>
</protein>
<gene>
    <name evidence="1" type="ORF">BIY21_07520</name>
</gene>
<name>A0ABX3FLG5_9VIBR</name>
<evidence type="ECO:0000313" key="2">
    <source>
        <dbReference type="Proteomes" id="UP000186206"/>
    </source>
</evidence>
<accession>A0ABX3FLG5</accession>
<keyword evidence="2" id="KW-1185">Reference proteome</keyword>
<sequence>MVIVCIRLFMNTYIHKTNQRVRVRSDFIKEHQKEVISLISQLEQIDAITAIKHKKHAGSVAISFNPDELDADSVMEILESHGWLRSNPKPSFVENAVISGTKTFAKGMAGMALSRLVGPSVSRVIMSLG</sequence>
<dbReference type="Proteomes" id="UP000186206">
    <property type="component" value="Unassembled WGS sequence"/>
</dbReference>
<evidence type="ECO:0000313" key="1">
    <source>
        <dbReference type="EMBL" id="OLQ95059.1"/>
    </source>
</evidence>
<organism evidence="1 2">
    <name type="scientific">Vibrio ponticus</name>
    <dbReference type="NCBI Taxonomy" id="265668"/>
    <lineage>
        <taxon>Bacteria</taxon>
        <taxon>Pseudomonadati</taxon>
        <taxon>Pseudomonadota</taxon>
        <taxon>Gammaproteobacteria</taxon>
        <taxon>Vibrionales</taxon>
        <taxon>Vibrionaceae</taxon>
        <taxon>Vibrio</taxon>
    </lineage>
</organism>
<reference evidence="1 2" key="1">
    <citation type="submission" date="2016-09" db="EMBL/GenBank/DDBJ databases">
        <title>Genomic Taxonomy of the Vibrionaceae.</title>
        <authorList>
            <person name="Gonzalez-Castillo A."/>
            <person name="Gomez-Gil B."/>
            <person name="Enciso-Ibarra K."/>
        </authorList>
    </citation>
    <scope>NUCLEOTIDE SEQUENCE [LARGE SCALE GENOMIC DNA]</scope>
    <source>
        <strain evidence="1 2">CAIM 1731</strain>
    </source>
</reference>
<proteinExistence type="predicted"/>
<evidence type="ECO:0008006" key="3">
    <source>
        <dbReference type="Google" id="ProtNLM"/>
    </source>
</evidence>